<keyword evidence="3" id="KW-1185">Reference proteome</keyword>
<reference evidence="2" key="1">
    <citation type="journal article" date="2021" name="Nat. Commun.">
        <title>Genetic determinants of endophytism in the Arabidopsis root mycobiome.</title>
        <authorList>
            <person name="Mesny F."/>
            <person name="Miyauchi S."/>
            <person name="Thiergart T."/>
            <person name="Pickel B."/>
            <person name="Atanasova L."/>
            <person name="Karlsson M."/>
            <person name="Huettel B."/>
            <person name="Barry K.W."/>
            <person name="Haridas S."/>
            <person name="Chen C."/>
            <person name="Bauer D."/>
            <person name="Andreopoulos W."/>
            <person name="Pangilinan J."/>
            <person name="LaButti K."/>
            <person name="Riley R."/>
            <person name="Lipzen A."/>
            <person name="Clum A."/>
            <person name="Drula E."/>
            <person name="Henrissat B."/>
            <person name="Kohler A."/>
            <person name="Grigoriev I.V."/>
            <person name="Martin F.M."/>
            <person name="Hacquard S."/>
        </authorList>
    </citation>
    <scope>NUCLEOTIDE SEQUENCE</scope>
    <source>
        <strain evidence="2">MPI-SDFR-AT-0073</strain>
    </source>
</reference>
<sequence>MDSNKGPTQETPSTSSRRRSSGPAFEGLMQHKRGSSDPMAAARRQSLNEQRPQAGFFGQMWHK</sequence>
<evidence type="ECO:0000313" key="3">
    <source>
        <dbReference type="Proteomes" id="UP000758603"/>
    </source>
</evidence>
<organism evidence="2 3">
    <name type="scientific">Truncatella angustata</name>
    <dbReference type="NCBI Taxonomy" id="152316"/>
    <lineage>
        <taxon>Eukaryota</taxon>
        <taxon>Fungi</taxon>
        <taxon>Dikarya</taxon>
        <taxon>Ascomycota</taxon>
        <taxon>Pezizomycotina</taxon>
        <taxon>Sordariomycetes</taxon>
        <taxon>Xylariomycetidae</taxon>
        <taxon>Amphisphaeriales</taxon>
        <taxon>Sporocadaceae</taxon>
        <taxon>Truncatella</taxon>
    </lineage>
</organism>
<accession>A0A9P8UCY2</accession>
<evidence type="ECO:0008006" key="4">
    <source>
        <dbReference type="Google" id="ProtNLM"/>
    </source>
</evidence>
<dbReference type="RefSeq" id="XP_045952946.1">
    <property type="nucleotide sequence ID" value="XM_046108337.1"/>
</dbReference>
<feature type="compositionally biased region" description="Polar residues" evidence="1">
    <location>
        <begin position="1"/>
        <end position="12"/>
    </location>
</feature>
<dbReference type="OrthoDB" id="4158609at2759"/>
<dbReference type="EMBL" id="JAGPXC010000010">
    <property type="protein sequence ID" value="KAH6646432.1"/>
    <property type="molecule type" value="Genomic_DNA"/>
</dbReference>
<protein>
    <recommendedName>
        <fullName evidence="4">Conidiation-specific protein 8</fullName>
    </recommendedName>
</protein>
<dbReference type="Proteomes" id="UP000758603">
    <property type="component" value="Unassembled WGS sequence"/>
</dbReference>
<proteinExistence type="predicted"/>
<feature type="region of interest" description="Disordered" evidence="1">
    <location>
        <begin position="1"/>
        <end position="63"/>
    </location>
</feature>
<gene>
    <name evidence="2" type="ORF">BKA67DRAFT_664271</name>
</gene>
<evidence type="ECO:0000313" key="2">
    <source>
        <dbReference type="EMBL" id="KAH6646432.1"/>
    </source>
</evidence>
<evidence type="ECO:0000256" key="1">
    <source>
        <dbReference type="SAM" id="MobiDB-lite"/>
    </source>
</evidence>
<comment type="caution">
    <text evidence="2">The sequence shown here is derived from an EMBL/GenBank/DDBJ whole genome shotgun (WGS) entry which is preliminary data.</text>
</comment>
<dbReference type="AlphaFoldDB" id="A0A9P8UCY2"/>
<dbReference type="GeneID" id="70137228"/>
<name>A0A9P8UCY2_9PEZI</name>